<keyword evidence="7 9" id="KW-0472">Membrane</keyword>
<dbReference type="InterPro" id="IPR027417">
    <property type="entry name" value="P-loop_NTPase"/>
</dbReference>
<dbReference type="Proteomes" id="UP000224567">
    <property type="component" value="Unassembled WGS sequence"/>
</dbReference>
<feature type="domain" description="NB-ARC" evidence="10">
    <location>
        <begin position="115"/>
        <end position="156"/>
    </location>
</feature>
<dbReference type="GO" id="GO:0016020">
    <property type="term" value="C:membrane"/>
    <property type="evidence" value="ECO:0007669"/>
    <property type="project" value="UniProtKB-SubCell"/>
</dbReference>
<evidence type="ECO:0000256" key="8">
    <source>
        <dbReference type="SAM" id="Coils"/>
    </source>
</evidence>
<evidence type="ECO:0000256" key="6">
    <source>
        <dbReference type="ARBA" id="ARBA00023054"/>
    </source>
</evidence>
<keyword evidence="9" id="KW-0812">Transmembrane</keyword>
<dbReference type="GO" id="GO:0043531">
    <property type="term" value="F:ADP binding"/>
    <property type="evidence" value="ECO:0007669"/>
    <property type="project" value="InterPro"/>
</dbReference>
<evidence type="ECO:0000256" key="5">
    <source>
        <dbReference type="ARBA" id="ARBA00022840"/>
    </source>
</evidence>
<dbReference type="Gene3D" id="3.40.50.300">
    <property type="entry name" value="P-loop containing nucleotide triphosphate hydrolases"/>
    <property type="match status" value="2"/>
</dbReference>
<feature type="transmembrane region" description="Helical" evidence="9">
    <location>
        <begin position="297"/>
        <end position="320"/>
    </location>
</feature>
<dbReference type="Gene3D" id="1.10.10.10">
    <property type="entry name" value="Winged helix-like DNA-binding domain superfamily/Winged helix DNA-binding domain"/>
    <property type="match status" value="1"/>
</dbReference>
<dbReference type="STRING" id="33114.A0A2G2WXG7"/>
<evidence type="ECO:0000259" key="11">
    <source>
        <dbReference type="Pfam" id="PF23559"/>
    </source>
</evidence>
<dbReference type="Pfam" id="PF23559">
    <property type="entry name" value="WHD_DRP"/>
    <property type="match status" value="1"/>
</dbReference>
<proteinExistence type="inferred from homology"/>
<evidence type="ECO:0008006" key="14">
    <source>
        <dbReference type="Google" id="ProtNLM"/>
    </source>
</evidence>
<evidence type="ECO:0000313" key="12">
    <source>
        <dbReference type="EMBL" id="PHT49956.1"/>
    </source>
</evidence>
<dbReference type="InterPro" id="IPR058922">
    <property type="entry name" value="WHD_DRP"/>
</dbReference>
<keyword evidence="9" id="KW-1133">Transmembrane helix</keyword>
<keyword evidence="4" id="KW-0611">Plant defense</keyword>
<accession>A0A2G2WXG7</accession>
<name>A0A2G2WXG7_CAPBA</name>
<dbReference type="PANTHER" id="PTHR23155:SF1221">
    <property type="entry name" value="OS11G0481150 PROTEIN"/>
    <property type="match status" value="1"/>
</dbReference>
<evidence type="ECO:0000313" key="13">
    <source>
        <dbReference type="Proteomes" id="UP000224567"/>
    </source>
</evidence>
<dbReference type="InterPro" id="IPR044974">
    <property type="entry name" value="Disease_R_plants"/>
</dbReference>
<protein>
    <recommendedName>
        <fullName evidence="14">NB-ARC domain-containing protein</fullName>
    </recommendedName>
</protein>
<keyword evidence="6 8" id="KW-0175">Coiled coil</keyword>
<sequence>MNFEMLWTLQVNYEALRLKVEGQLRNLAETSNQQVSDLNLSLSDDYFLNIKEKLEDTIETLEDLQKQIGLLGLKEHFASTKRETRTPSTSVVEFDVFGMGGMGKTTLSEAVYNDEKDDNNLNRLQVKLKEKLNGKRFLIVLDDVWNDNYKEWNDLRNIFVPGDIGSQKKIAAKCKGLPLALKTLAGLLGSKSEVEGWRRILRSEIWDLSNNDILPALMLSYNELAPHLRPCFSCCVIFPKDYPFRKEQVIHHWTANGLVVPRGDKGNQDLGNQYSKLRSRSLFERVPESSERDHCRYLIVSAIFMILFLFSVLFVLSPILRTLFSRECRLNIAQEASLDTAPTLIAHYPSSGEHSLYVSSQLSYFPYLLISPCTERFLKSSHSL</sequence>
<dbReference type="PANTHER" id="PTHR23155">
    <property type="entry name" value="DISEASE RESISTANCE PROTEIN RP"/>
    <property type="match status" value="1"/>
</dbReference>
<keyword evidence="13" id="KW-1185">Reference proteome</keyword>
<comment type="caution">
    <text evidence="12">The sequence shown here is derived from an EMBL/GenBank/DDBJ whole genome shotgun (WGS) entry which is preliminary data.</text>
</comment>
<dbReference type="GO" id="GO:0098542">
    <property type="term" value="P:defense response to other organism"/>
    <property type="evidence" value="ECO:0007669"/>
    <property type="project" value="TreeGrafter"/>
</dbReference>
<keyword evidence="5" id="KW-0067">ATP-binding</keyword>
<evidence type="ECO:0000256" key="9">
    <source>
        <dbReference type="SAM" id="Phobius"/>
    </source>
</evidence>
<reference evidence="12 13" key="1">
    <citation type="journal article" date="2017" name="Genome Biol.">
        <title>New reference genome sequences of hot pepper reveal the massive evolution of plant disease-resistance genes by retroduplication.</title>
        <authorList>
            <person name="Kim S."/>
            <person name="Park J."/>
            <person name="Yeom S.I."/>
            <person name="Kim Y.M."/>
            <person name="Seo E."/>
            <person name="Kim K.T."/>
            <person name="Kim M.S."/>
            <person name="Lee J.M."/>
            <person name="Cheong K."/>
            <person name="Shin H.S."/>
            <person name="Kim S.B."/>
            <person name="Han K."/>
            <person name="Lee J."/>
            <person name="Park M."/>
            <person name="Lee H.A."/>
            <person name="Lee H.Y."/>
            <person name="Lee Y."/>
            <person name="Oh S."/>
            <person name="Lee J.H."/>
            <person name="Choi E."/>
            <person name="Choi E."/>
            <person name="Lee S.E."/>
            <person name="Jeon J."/>
            <person name="Kim H."/>
            <person name="Choi G."/>
            <person name="Song H."/>
            <person name="Lee J."/>
            <person name="Lee S.C."/>
            <person name="Kwon J.K."/>
            <person name="Lee H.Y."/>
            <person name="Koo N."/>
            <person name="Hong Y."/>
            <person name="Kim R.W."/>
            <person name="Kang W.H."/>
            <person name="Huh J.H."/>
            <person name="Kang B.C."/>
            <person name="Yang T.J."/>
            <person name="Lee Y.H."/>
            <person name="Bennetzen J.L."/>
            <person name="Choi D."/>
        </authorList>
    </citation>
    <scope>NUCLEOTIDE SEQUENCE [LARGE SCALE GENOMIC DNA]</scope>
    <source>
        <strain evidence="13">cv. PBC81</strain>
    </source>
</reference>
<comment type="similarity">
    <text evidence="2">Belongs to the disease resistance NB-LRR family.</text>
</comment>
<evidence type="ECO:0000256" key="2">
    <source>
        <dbReference type="ARBA" id="ARBA00008894"/>
    </source>
</evidence>
<dbReference type="InterPro" id="IPR002182">
    <property type="entry name" value="NB-ARC"/>
</dbReference>
<evidence type="ECO:0000256" key="4">
    <source>
        <dbReference type="ARBA" id="ARBA00022821"/>
    </source>
</evidence>
<comment type="subcellular location">
    <subcellularLocation>
        <location evidence="1">Membrane</location>
        <topology evidence="1">Peripheral membrane protein</topology>
    </subcellularLocation>
</comment>
<evidence type="ECO:0000256" key="7">
    <source>
        <dbReference type="ARBA" id="ARBA00023136"/>
    </source>
</evidence>
<reference evidence="13" key="2">
    <citation type="journal article" date="2017" name="J. Anim. Genet.">
        <title>Multiple reference genome sequences of hot pepper reveal the massive evolution of plant disease resistance genes by retroduplication.</title>
        <authorList>
            <person name="Kim S."/>
            <person name="Park J."/>
            <person name="Yeom S.-I."/>
            <person name="Kim Y.-M."/>
            <person name="Seo E."/>
            <person name="Kim K.-T."/>
            <person name="Kim M.-S."/>
            <person name="Lee J.M."/>
            <person name="Cheong K."/>
            <person name="Shin H.-S."/>
            <person name="Kim S.-B."/>
            <person name="Han K."/>
            <person name="Lee J."/>
            <person name="Park M."/>
            <person name="Lee H.-A."/>
            <person name="Lee H.-Y."/>
            <person name="Lee Y."/>
            <person name="Oh S."/>
            <person name="Lee J.H."/>
            <person name="Choi E."/>
            <person name="Choi E."/>
            <person name="Lee S.E."/>
            <person name="Jeon J."/>
            <person name="Kim H."/>
            <person name="Choi G."/>
            <person name="Song H."/>
            <person name="Lee J."/>
            <person name="Lee S.-C."/>
            <person name="Kwon J.-K."/>
            <person name="Lee H.-Y."/>
            <person name="Koo N."/>
            <person name="Hong Y."/>
            <person name="Kim R.W."/>
            <person name="Kang W.-H."/>
            <person name="Huh J.H."/>
            <person name="Kang B.-C."/>
            <person name="Yang T.-J."/>
            <person name="Lee Y.-H."/>
            <person name="Bennetzen J.L."/>
            <person name="Choi D."/>
        </authorList>
    </citation>
    <scope>NUCLEOTIDE SEQUENCE [LARGE SCALE GENOMIC DNA]</scope>
    <source>
        <strain evidence="13">cv. PBC81</strain>
    </source>
</reference>
<dbReference type="GO" id="GO:0005524">
    <property type="term" value="F:ATP binding"/>
    <property type="evidence" value="ECO:0007669"/>
    <property type="project" value="UniProtKB-KW"/>
</dbReference>
<organism evidence="12 13">
    <name type="scientific">Capsicum baccatum</name>
    <name type="common">Peruvian pepper</name>
    <dbReference type="NCBI Taxonomy" id="33114"/>
    <lineage>
        <taxon>Eukaryota</taxon>
        <taxon>Viridiplantae</taxon>
        <taxon>Streptophyta</taxon>
        <taxon>Embryophyta</taxon>
        <taxon>Tracheophyta</taxon>
        <taxon>Spermatophyta</taxon>
        <taxon>Magnoliopsida</taxon>
        <taxon>eudicotyledons</taxon>
        <taxon>Gunneridae</taxon>
        <taxon>Pentapetalae</taxon>
        <taxon>asterids</taxon>
        <taxon>lamiids</taxon>
        <taxon>Solanales</taxon>
        <taxon>Solanaceae</taxon>
        <taxon>Solanoideae</taxon>
        <taxon>Capsiceae</taxon>
        <taxon>Capsicum</taxon>
    </lineage>
</organism>
<dbReference type="InterPro" id="IPR036388">
    <property type="entry name" value="WH-like_DNA-bd_sf"/>
</dbReference>
<dbReference type="AlphaFoldDB" id="A0A2G2WXG7"/>
<dbReference type="EMBL" id="MLFT02000004">
    <property type="protein sequence ID" value="PHT49956.1"/>
    <property type="molecule type" value="Genomic_DNA"/>
</dbReference>
<gene>
    <name evidence="12" type="ORF">CQW23_09703</name>
</gene>
<dbReference type="Pfam" id="PF00931">
    <property type="entry name" value="NB-ARC"/>
    <property type="match status" value="1"/>
</dbReference>
<keyword evidence="3" id="KW-0547">Nucleotide-binding</keyword>
<feature type="coiled-coil region" evidence="8">
    <location>
        <begin position="13"/>
        <end position="67"/>
    </location>
</feature>
<evidence type="ECO:0000256" key="3">
    <source>
        <dbReference type="ARBA" id="ARBA00022741"/>
    </source>
</evidence>
<dbReference type="SUPFAM" id="SSF52540">
    <property type="entry name" value="P-loop containing nucleoside triphosphate hydrolases"/>
    <property type="match status" value="1"/>
</dbReference>
<evidence type="ECO:0000256" key="1">
    <source>
        <dbReference type="ARBA" id="ARBA00004170"/>
    </source>
</evidence>
<feature type="domain" description="Disease resistance protein winged helix" evidence="11">
    <location>
        <begin position="237"/>
        <end position="296"/>
    </location>
</feature>
<dbReference type="OrthoDB" id="37484at2759"/>
<evidence type="ECO:0000259" key="10">
    <source>
        <dbReference type="Pfam" id="PF00931"/>
    </source>
</evidence>